<dbReference type="InterPro" id="IPR006059">
    <property type="entry name" value="SBP"/>
</dbReference>
<dbReference type="Pfam" id="PF01547">
    <property type="entry name" value="SBP_bac_1"/>
    <property type="match status" value="1"/>
</dbReference>
<dbReference type="PANTHER" id="PTHR43649:SF11">
    <property type="entry name" value="ABC TRANSPORTER SUBSTRATE-BINDING PROTEIN YESO-RELATED"/>
    <property type="match status" value="1"/>
</dbReference>
<dbReference type="Gene3D" id="3.40.190.10">
    <property type="entry name" value="Periplasmic binding protein-like II"/>
    <property type="match status" value="2"/>
</dbReference>
<evidence type="ECO:0000256" key="2">
    <source>
        <dbReference type="ARBA" id="ARBA00008520"/>
    </source>
</evidence>
<keyword evidence="5" id="KW-1185">Reference proteome</keyword>
<dbReference type="RefSeq" id="WP_267991115.1">
    <property type="nucleotide sequence ID" value="NZ_JAPJZI010000001.1"/>
</dbReference>
<accession>A0A9X3UJP1</accession>
<comment type="similarity">
    <text evidence="2">Belongs to the bacterial solute-binding protein 1 family.</text>
</comment>
<reference evidence="4" key="1">
    <citation type="submission" date="2022-11" db="EMBL/GenBank/DDBJ databases">
        <title>Draft genome sequence of Hoeflea poritis E7-10 and Hoeflea prorocentri PM5-8, separated from scleractinian coral Porites lutea and marine dinoflagellate.</title>
        <authorList>
            <person name="Zhang G."/>
            <person name="Wei Q."/>
            <person name="Cai L."/>
        </authorList>
    </citation>
    <scope>NUCLEOTIDE SEQUENCE</scope>
    <source>
        <strain evidence="4">PM5-8</strain>
    </source>
</reference>
<proteinExistence type="inferred from homology"/>
<evidence type="ECO:0000313" key="4">
    <source>
        <dbReference type="EMBL" id="MDA5399694.1"/>
    </source>
</evidence>
<organism evidence="4 5">
    <name type="scientific">Hoeflea prorocentri</name>
    <dbReference type="NCBI Taxonomy" id="1922333"/>
    <lineage>
        <taxon>Bacteria</taxon>
        <taxon>Pseudomonadati</taxon>
        <taxon>Pseudomonadota</taxon>
        <taxon>Alphaproteobacteria</taxon>
        <taxon>Hyphomicrobiales</taxon>
        <taxon>Rhizobiaceae</taxon>
        <taxon>Hoeflea</taxon>
    </lineage>
</organism>
<gene>
    <name evidence="4" type="ORF">OQ273_14020</name>
</gene>
<keyword evidence="3" id="KW-0574">Periplasm</keyword>
<dbReference type="Proteomes" id="UP001151234">
    <property type="component" value="Unassembled WGS sequence"/>
</dbReference>
<evidence type="ECO:0000256" key="3">
    <source>
        <dbReference type="ARBA" id="ARBA00022764"/>
    </source>
</evidence>
<dbReference type="SUPFAM" id="SSF53850">
    <property type="entry name" value="Periplasmic binding protein-like II"/>
    <property type="match status" value="1"/>
</dbReference>
<evidence type="ECO:0000313" key="5">
    <source>
        <dbReference type="Proteomes" id="UP001151234"/>
    </source>
</evidence>
<dbReference type="PANTHER" id="PTHR43649">
    <property type="entry name" value="ARABINOSE-BINDING PROTEIN-RELATED"/>
    <property type="match status" value="1"/>
</dbReference>
<dbReference type="InterPro" id="IPR050490">
    <property type="entry name" value="Bact_solute-bd_prot1"/>
</dbReference>
<dbReference type="EMBL" id="JAPJZI010000001">
    <property type="protein sequence ID" value="MDA5399694.1"/>
    <property type="molecule type" value="Genomic_DNA"/>
</dbReference>
<dbReference type="PROSITE" id="PS51257">
    <property type="entry name" value="PROKAR_LIPOPROTEIN"/>
    <property type="match status" value="1"/>
</dbReference>
<name>A0A9X3UJP1_9HYPH</name>
<dbReference type="AlphaFoldDB" id="A0A9X3UJP1"/>
<sequence length="435" mass="48231">MKRPVTMSLMTSMAVLTIACGTGLGLGTGVQAQEIDGEVSFAWWGSEGRNRAVYGMIKSFEETYPEAKILPQPTDFLRHWDRVTVQAAAGHLPCVPMMQTRYQTRYENLGVLLPLDDLIKEGKIDISAIPEDVVEGHRNADGNLYVLPVGLWFETFQYNWPKLEPTGVKEPANDWTYEDYIEWAAEARQKLEDEDIYPLTQLGGEILQFQQYAQGRGEDLFDGDKPGFRTETLADWFELWNRAREERLTPNMAMSAEEPSATVQSFMAQGITLSRTGGDITASELQSALDAVDGGFALQVKPPNGNNPLTSGSNSLSISANCDNVDASAAFVDFWLNDKDAGVEMQSRVGLTPTVTLLDAQVVDPASPPTLVDRIKMYKGFADTYGVNIDVWPDNTQHLINEFTNLYEQVGFGQMEAEEAANLFVEDVQRALNEG</sequence>
<evidence type="ECO:0000256" key="1">
    <source>
        <dbReference type="ARBA" id="ARBA00004418"/>
    </source>
</evidence>
<comment type="subcellular location">
    <subcellularLocation>
        <location evidence="1">Periplasm</location>
    </subcellularLocation>
</comment>
<comment type="caution">
    <text evidence="4">The sequence shown here is derived from an EMBL/GenBank/DDBJ whole genome shotgun (WGS) entry which is preliminary data.</text>
</comment>
<dbReference type="GO" id="GO:0042597">
    <property type="term" value="C:periplasmic space"/>
    <property type="evidence" value="ECO:0007669"/>
    <property type="project" value="UniProtKB-SubCell"/>
</dbReference>
<protein>
    <submittedName>
        <fullName evidence="4">Extracellular solute-binding protein</fullName>
    </submittedName>
</protein>